<proteinExistence type="predicted"/>
<accession>A0A9P5ZEK9</accession>
<evidence type="ECO:0000313" key="3">
    <source>
        <dbReference type="Proteomes" id="UP000807025"/>
    </source>
</evidence>
<feature type="region of interest" description="Disordered" evidence="1">
    <location>
        <begin position="1"/>
        <end position="30"/>
    </location>
</feature>
<feature type="compositionally biased region" description="Basic and acidic residues" evidence="1">
    <location>
        <begin position="71"/>
        <end position="83"/>
    </location>
</feature>
<evidence type="ECO:0000256" key="1">
    <source>
        <dbReference type="SAM" id="MobiDB-lite"/>
    </source>
</evidence>
<protein>
    <submittedName>
        <fullName evidence="2">Uncharacterized protein</fullName>
    </submittedName>
</protein>
<dbReference type="AlphaFoldDB" id="A0A9P5ZEK9"/>
<name>A0A9P5ZEK9_PLEER</name>
<feature type="compositionally biased region" description="Basic residues" evidence="1">
    <location>
        <begin position="84"/>
        <end position="103"/>
    </location>
</feature>
<feature type="region of interest" description="Disordered" evidence="1">
    <location>
        <begin position="71"/>
        <end position="106"/>
    </location>
</feature>
<gene>
    <name evidence="2" type="ORF">BDN71DRAFT_1437302</name>
</gene>
<dbReference type="EMBL" id="MU154906">
    <property type="protein sequence ID" value="KAF9486822.1"/>
    <property type="molecule type" value="Genomic_DNA"/>
</dbReference>
<reference evidence="2" key="1">
    <citation type="submission" date="2020-11" db="EMBL/GenBank/DDBJ databases">
        <authorList>
            <consortium name="DOE Joint Genome Institute"/>
            <person name="Ahrendt S."/>
            <person name="Riley R."/>
            <person name="Andreopoulos W."/>
            <person name="Labutti K."/>
            <person name="Pangilinan J."/>
            <person name="Ruiz-Duenas F.J."/>
            <person name="Barrasa J.M."/>
            <person name="Sanchez-Garcia M."/>
            <person name="Camarero S."/>
            <person name="Miyauchi S."/>
            <person name="Serrano A."/>
            <person name="Linde D."/>
            <person name="Babiker R."/>
            <person name="Drula E."/>
            <person name="Ayuso-Fernandez I."/>
            <person name="Pacheco R."/>
            <person name="Padilla G."/>
            <person name="Ferreira P."/>
            <person name="Barriuso J."/>
            <person name="Kellner H."/>
            <person name="Castanera R."/>
            <person name="Alfaro M."/>
            <person name="Ramirez L."/>
            <person name="Pisabarro A.G."/>
            <person name="Kuo A."/>
            <person name="Tritt A."/>
            <person name="Lipzen A."/>
            <person name="He G."/>
            <person name="Yan M."/>
            <person name="Ng V."/>
            <person name="Cullen D."/>
            <person name="Martin F."/>
            <person name="Rosso M.-N."/>
            <person name="Henrissat B."/>
            <person name="Hibbett D."/>
            <person name="Martinez A.T."/>
            <person name="Grigoriev I.V."/>
        </authorList>
    </citation>
    <scope>NUCLEOTIDE SEQUENCE</scope>
    <source>
        <strain evidence="2">ATCC 90797</strain>
    </source>
</reference>
<comment type="caution">
    <text evidence="2">The sequence shown here is derived from an EMBL/GenBank/DDBJ whole genome shotgun (WGS) entry which is preliminary data.</text>
</comment>
<evidence type="ECO:0000313" key="2">
    <source>
        <dbReference type="EMBL" id="KAF9486822.1"/>
    </source>
</evidence>
<organism evidence="2 3">
    <name type="scientific">Pleurotus eryngii</name>
    <name type="common">Boletus of the steppes</name>
    <dbReference type="NCBI Taxonomy" id="5323"/>
    <lineage>
        <taxon>Eukaryota</taxon>
        <taxon>Fungi</taxon>
        <taxon>Dikarya</taxon>
        <taxon>Basidiomycota</taxon>
        <taxon>Agaricomycotina</taxon>
        <taxon>Agaricomycetes</taxon>
        <taxon>Agaricomycetidae</taxon>
        <taxon>Agaricales</taxon>
        <taxon>Pleurotineae</taxon>
        <taxon>Pleurotaceae</taxon>
        <taxon>Pleurotus</taxon>
    </lineage>
</organism>
<keyword evidence="3" id="KW-1185">Reference proteome</keyword>
<sequence length="120" mass="14166">MQPSTPPVDQSDGPIRTQPPQMARGRQDEDILLLYTDGVLHERRKKEGKWRKGKQPCKREGGCLVRLRVYNGEKKERNRGNRETKKRKGKRGKRRKRQKRRASREREYCVTLDLAIVDRA</sequence>
<dbReference type="Proteomes" id="UP000807025">
    <property type="component" value="Unassembled WGS sequence"/>
</dbReference>